<dbReference type="EMBL" id="BDIP01008080">
    <property type="protein sequence ID" value="GIQ91648.1"/>
    <property type="molecule type" value="Genomic_DNA"/>
</dbReference>
<protein>
    <submittedName>
        <fullName evidence="1">Uncharacterized protein</fullName>
    </submittedName>
</protein>
<comment type="caution">
    <text evidence="1">The sequence shown here is derived from an EMBL/GenBank/DDBJ whole genome shotgun (WGS) entry which is preliminary data.</text>
</comment>
<sequence length="89" mass="9852">MIVGLQMIVGGVAKYMWSKMGMAVVADFLLQLLDHENDEARAALFCFCGDSPLDQWSDDMAKTLCPRIVDAATQSSAEQAHIIQTMRIM</sequence>
<dbReference type="Proteomes" id="UP000265618">
    <property type="component" value="Unassembled WGS sequence"/>
</dbReference>
<accession>A0A9K3GQP4</accession>
<organism evidence="1 2">
    <name type="scientific">Kipferlia bialata</name>
    <dbReference type="NCBI Taxonomy" id="797122"/>
    <lineage>
        <taxon>Eukaryota</taxon>
        <taxon>Metamonada</taxon>
        <taxon>Carpediemonas-like organisms</taxon>
        <taxon>Kipferlia</taxon>
    </lineage>
</organism>
<evidence type="ECO:0000313" key="2">
    <source>
        <dbReference type="Proteomes" id="UP000265618"/>
    </source>
</evidence>
<reference evidence="1 2" key="1">
    <citation type="journal article" date="2018" name="PLoS ONE">
        <title>The draft genome of Kipferlia bialata reveals reductive genome evolution in fornicate parasites.</title>
        <authorList>
            <person name="Tanifuji G."/>
            <person name="Takabayashi S."/>
            <person name="Kume K."/>
            <person name="Takagi M."/>
            <person name="Nakayama T."/>
            <person name="Kamikawa R."/>
            <person name="Inagaki Y."/>
            <person name="Hashimoto T."/>
        </authorList>
    </citation>
    <scope>NUCLEOTIDE SEQUENCE [LARGE SCALE GENOMIC DNA]</scope>
    <source>
        <strain evidence="1">NY0173</strain>
    </source>
</reference>
<proteinExistence type="predicted"/>
<keyword evidence="2" id="KW-1185">Reference proteome</keyword>
<feature type="non-terminal residue" evidence="1">
    <location>
        <position position="1"/>
    </location>
</feature>
<dbReference type="AlphaFoldDB" id="A0A9K3GQP4"/>
<gene>
    <name evidence="1" type="ORF">KIPB_014993</name>
</gene>
<evidence type="ECO:0000313" key="1">
    <source>
        <dbReference type="EMBL" id="GIQ91648.1"/>
    </source>
</evidence>
<name>A0A9K3GQP4_9EUKA</name>